<name>A0ABV0SEX3_9TELE</name>
<sequence length="219" mass="24338">RESDKFISSQKSTFLHTETDSGFWQEAEPTSKPDEILESTVDAAEWRLEVERVLPQLKVTIRTDNKVRAQLNCSRFFCVDVCSNSALLVPPGLEDPSGPDASTQRRDQVFPQRDQELLGQASGRHREDSGEGGQQREVHQQPAGASDPGVPQCSGQTQRAPVVKIRQSLTKLKQEIVQMDVRIGVVEHTLLQAKLKEKSNMTREMHATNIPEPAAGPFA</sequence>
<dbReference type="PANTHER" id="PTHR16011">
    <property type="entry name" value="IFT57/HIPPI"/>
    <property type="match status" value="1"/>
</dbReference>
<dbReference type="PANTHER" id="PTHR16011:SF0">
    <property type="entry name" value="INTRAFLAGELLAR TRANSPORT PROTEIN 57 HOMOLOG"/>
    <property type="match status" value="1"/>
</dbReference>
<feature type="non-terminal residue" evidence="7">
    <location>
        <position position="1"/>
    </location>
</feature>
<evidence type="ECO:0000256" key="6">
    <source>
        <dbReference type="SAM" id="MobiDB-lite"/>
    </source>
</evidence>
<evidence type="ECO:0000256" key="4">
    <source>
        <dbReference type="ARBA" id="ARBA00023069"/>
    </source>
</evidence>
<feature type="region of interest" description="Disordered" evidence="6">
    <location>
        <begin position="1"/>
        <end position="32"/>
    </location>
</feature>
<keyword evidence="5" id="KW-0966">Cell projection</keyword>
<gene>
    <name evidence="7" type="ORF">XENOCAPTIV_012627</name>
</gene>
<evidence type="ECO:0000256" key="1">
    <source>
        <dbReference type="ARBA" id="ARBA00004138"/>
    </source>
</evidence>
<evidence type="ECO:0000313" key="8">
    <source>
        <dbReference type="Proteomes" id="UP001434883"/>
    </source>
</evidence>
<comment type="caution">
    <text evidence="7">The sequence shown here is derived from an EMBL/GenBank/DDBJ whole genome shotgun (WGS) entry which is preliminary data.</text>
</comment>
<dbReference type="InterPro" id="IPR019530">
    <property type="entry name" value="Intra-flagellar_transport_57"/>
</dbReference>
<evidence type="ECO:0000256" key="5">
    <source>
        <dbReference type="ARBA" id="ARBA00023273"/>
    </source>
</evidence>
<keyword evidence="8" id="KW-1185">Reference proteome</keyword>
<dbReference type="Pfam" id="PF10498">
    <property type="entry name" value="IFT57"/>
    <property type="match status" value="2"/>
</dbReference>
<dbReference type="EMBL" id="JAHRIN010078273">
    <property type="protein sequence ID" value="MEQ2219109.1"/>
    <property type="molecule type" value="Genomic_DNA"/>
</dbReference>
<proteinExistence type="inferred from homology"/>
<evidence type="ECO:0000313" key="7">
    <source>
        <dbReference type="EMBL" id="MEQ2219109.1"/>
    </source>
</evidence>
<evidence type="ECO:0000256" key="2">
    <source>
        <dbReference type="ARBA" id="ARBA00009415"/>
    </source>
</evidence>
<evidence type="ECO:0000256" key="3">
    <source>
        <dbReference type="ARBA" id="ARBA00020568"/>
    </source>
</evidence>
<feature type="region of interest" description="Disordered" evidence="6">
    <location>
        <begin position="120"/>
        <end position="159"/>
    </location>
</feature>
<accession>A0ABV0SEX3</accession>
<comment type="similarity">
    <text evidence="2">Belongs to the IFT57 family.</text>
</comment>
<comment type="subcellular location">
    <subcellularLocation>
        <location evidence="1">Cell projection</location>
        <location evidence="1">Cilium</location>
    </subcellularLocation>
</comment>
<feature type="region of interest" description="Disordered" evidence="6">
    <location>
        <begin position="92"/>
        <end position="111"/>
    </location>
</feature>
<protein>
    <recommendedName>
        <fullName evidence="3">Intraflagellar transport protein 57 homolog</fullName>
    </recommendedName>
</protein>
<reference evidence="7 8" key="1">
    <citation type="submission" date="2021-06" db="EMBL/GenBank/DDBJ databases">
        <authorList>
            <person name="Palmer J.M."/>
        </authorList>
    </citation>
    <scope>NUCLEOTIDE SEQUENCE [LARGE SCALE GENOMIC DNA]</scope>
    <source>
        <strain evidence="7 8">XC_2019</strain>
        <tissue evidence="7">Muscle</tissue>
    </source>
</reference>
<keyword evidence="4" id="KW-0969">Cilium</keyword>
<feature type="compositionally biased region" description="Polar residues" evidence="6">
    <location>
        <begin position="1"/>
        <end position="22"/>
    </location>
</feature>
<organism evidence="7 8">
    <name type="scientific">Xenoophorus captivus</name>
    <dbReference type="NCBI Taxonomy" id="1517983"/>
    <lineage>
        <taxon>Eukaryota</taxon>
        <taxon>Metazoa</taxon>
        <taxon>Chordata</taxon>
        <taxon>Craniata</taxon>
        <taxon>Vertebrata</taxon>
        <taxon>Euteleostomi</taxon>
        <taxon>Actinopterygii</taxon>
        <taxon>Neopterygii</taxon>
        <taxon>Teleostei</taxon>
        <taxon>Neoteleostei</taxon>
        <taxon>Acanthomorphata</taxon>
        <taxon>Ovalentaria</taxon>
        <taxon>Atherinomorphae</taxon>
        <taxon>Cyprinodontiformes</taxon>
        <taxon>Goodeidae</taxon>
        <taxon>Xenoophorus</taxon>
    </lineage>
</organism>
<dbReference type="Proteomes" id="UP001434883">
    <property type="component" value="Unassembled WGS sequence"/>
</dbReference>
<feature type="compositionally biased region" description="Basic and acidic residues" evidence="6">
    <location>
        <begin position="124"/>
        <end position="139"/>
    </location>
</feature>